<organism evidence="2 3">
    <name type="scientific">Elsinoe ampelina</name>
    <dbReference type="NCBI Taxonomy" id="302913"/>
    <lineage>
        <taxon>Eukaryota</taxon>
        <taxon>Fungi</taxon>
        <taxon>Dikarya</taxon>
        <taxon>Ascomycota</taxon>
        <taxon>Pezizomycotina</taxon>
        <taxon>Dothideomycetes</taxon>
        <taxon>Dothideomycetidae</taxon>
        <taxon>Myriangiales</taxon>
        <taxon>Elsinoaceae</taxon>
        <taxon>Elsinoe</taxon>
    </lineage>
</organism>
<gene>
    <name evidence="2" type="ORF">BDZ85DRAFT_5609</name>
</gene>
<dbReference type="InterPro" id="IPR027417">
    <property type="entry name" value="P-loop_NTPase"/>
</dbReference>
<protein>
    <recommendedName>
        <fullName evidence="4">P-loop containing nucleoside triphosphate hydrolase protein</fullName>
    </recommendedName>
</protein>
<dbReference type="OrthoDB" id="3942792at2759"/>
<name>A0A6A6GPS7_9PEZI</name>
<dbReference type="Proteomes" id="UP000799538">
    <property type="component" value="Unassembled WGS sequence"/>
</dbReference>
<evidence type="ECO:0000313" key="2">
    <source>
        <dbReference type="EMBL" id="KAF2227628.1"/>
    </source>
</evidence>
<dbReference type="Gene3D" id="3.40.50.300">
    <property type="entry name" value="P-loop containing nucleotide triphosphate hydrolases"/>
    <property type="match status" value="1"/>
</dbReference>
<sequence>MKAKPPNHVEPFQPPDPCEPESAREKLKRLPTSKVLFLVPRCSESFQTCRWDPSKLQSTMGSASSFIRKPLWKHLHTQEPRRIILAGMEPANQPSVTLSILHLIEHGSPAQLTVESPITFLSNIWLELPNTKISLLGLESLPPVSKLFVRIKDFVRQNSHGMIVVFDPTACEEIWMDWLCYIQWYILEGEGTESMVLLILVDRADRKGSRSLAQIEQEIDDLLRKYDRAEQCHSVKPVDARTGHGLEDAFDWFTAKLDQQTTSQY</sequence>
<dbReference type="AlphaFoldDB" id="A0A6A6GPS7"/>
<keyword evidence="3" id="KW-1185">Reference proteome</keyword>
<evidence type="ECO:0000313" key="3">
    <source>
        <dbReference type="Proteomes" id="UP000799538"/>
    </source>
</evidence>
<proteinExistence type="predicted"/>
<dbReference type="EMBL" id="ML992501">
    <property type="protein sequence ID" value="KAF2227628.1"/>
    <property type="molecule type" value="Genomic_DNA"/>
</dbReference>
<evidence type="ECO:0008006" key="4">
    <source>
        <dbReference type="Google" id="ProtNLM"/>
    </source>
</evidence>
<reference evidence="3" key="1">
    <citation type="journal article" date="2020" name="Stud. Mycol.">
        <title>101 Dothideomycetes genomes: A test case for predicting lifestyles and emergence of pathogens.</title>
        <authorList>
            <person name="Haridas S."/>
            <person name="Albert R."/>
            <person name="Binder M."/>
            <person name="Bloem J."/>
            <person name="LaButti K."/>
            <person name="Salamov A."/>
            <person name="Andreopoulos B."/>
            <person name="Baker S."/>
            <person name="Barry K."/>
            <person name="Bills G."/>
            <person name="Bluhm B."/>
            <person name="Cannon C."/>
            <person name="Castanera R."/>
            <person name="Culley D."/>
            <person name="Daum C."/>
            <person name="Ezra D."/>
            <person name="Gonzalez J."/>
            <person name="Henrissat B."/>
            <person name="Kuo A."/>
            <person name="Liang C."/>
            <person name="Lipzen A."/>
            <person name="Lutzoni F."/>
            <person name="Magnuson J."/>
            <person name="Mondo S."/>
            <person name="Nolan M."/>
            <person name="Ohm R."/>
            <person name="Pangilinan J."/>
            <person name="Park H.-J."/>
            <person name="Ramirez L."/>
            <person name="Alfaro M."/>
            <person name="Sun H."/>
            <person name="Tritt A."/>
            <person name="Yoshinaga Y."/>
            <person name="Zwiers L.-H."/>
            <person name="Turgeon B."/>
            <person name="Goodwin S."/>
            <person name="Spatafora J."/>
            <person name="Crous P."/>
            <person name="Grigoriev I."/>
        </authorList>
    </citation>
    <scope>NUCLEOTIDE SEQUENCE [LARGE SCALE GENOMIC DNA]</scope>
    <source>
        <strain evidence="3">CECT 20119</strain>
    </source>
</reference>
<feature type="region of interest" description="Disordered" evidence="1">
    <location>
        <begin position="1"/>
        <end position="25"/>
    </location>
</feature>
<dbReference type="SUPFAM" id="SSF52540">
    <property type="entry name" value="P-loop containing nucleoside triphosphate hydrolases"/>
    <property type="match status" value="1"/>
</dbReference>
<accession>A0A6A6GPS7</accession>
<evidence type="ECO:0000256" key="1">
    <source>
        <dbReference type="SAM" id="MobiDB-lite"/>
    </source>
</evidence>